<protein>
    <recommendedName>
        <fullName evidence="4">BTB domain-containing protein</fullName>
    </recommendedName>
</protein>
<keyword evidence="3" id="KW-1185">Reference proteome</keyword>
<evidence type="ECO:0000313" key="2">
    <source>
        <dbReference type="EMBL" id="PSS38155.1"/>
    </source>
</evidence>
<dbReference type="EMBL" id="MLYV02000001">
    <property type="protein sequence ID" value="PSS38155.1"/>
    <property type="molecule type" value="Genomic_DNA"/>
</dbReference>
<dbReference type="OrthoDB" id="6359816at2759"/>
<reference evidence="2 3" key="1">
    <citation type="submission" date="2018-02" db="EMBL/GenBank/DDBJ databases">
        <title>Genome sequence of the basidiomycete white-rot fungus Phlebia centrifuga.</title>
        <authorList>
            <person name="Granchi Z."/>
            <person name="Peng M."/>
            <person name="de Vries R.P."/>
            <person name="Hilden K."/>
            <person name="Makela M.R."/>
            <person name="Grigoriev I."/>
            <person name="Riley R."/>
        </authorList>
    </citation>
    <scope>NUCLEOTIDE SEQUENCE [LARGE SCALE GENOMIC DNA]</scope>
    <source>
        <strain evidence="2 3">FBCC195</strain>
    </source>
</reference>
<dbReference type="SUPFAM" id="SSF54695">
    <property type="entry name" value="POZ domain"/>
    <property type="match status" value="1"/>
</dbReference>
<sequence length="343" mass="37783">MPKRYPSFLPTPPFPNDSLQAALAASVIEGTFTDTAYRLFSRRLANGKVGGLQTVYASSTVLKAAGDYFEAQLSGSFSVNKSIPKDTDSYGYESDSDIDDSEYVGNDICAMPESEEDGVNHEEADSSIEGDSSSDSKEQKSTLGYERIKDKSVKYNVVVPDIAADTWQALIYYIYTGTVCFAPLRSQGLNERRSTVSESRQDKSRPPLCSPKSMYRVADIIGFTHLKAAAERDLKSKLSAETIVEEVFSRFSPTYPEILEMQLQFLYTNATMSEVTAGIHDKIKAVVQGQLPHAENVLNTLLLRLSSLLVEHGVGKGSCEGKRSEGDSWFTEISAKKAERRAK</sequence>
<dbReference type="InterPro" id="IPR011333">
    <property type="entry name" value="SKP1/BTB/POZ_sf"/>
</dbReference>
<evidence type="ECO:0008006" key="4">
    <source>
        <dbReference type="Google" id="ProtNLM"/>
    </source>
</evidence>
<feature type="region of interest" description="Disordered" evidence="1">
    <location>
        <begin position="113"/>
        <end position="143"/>
    </location>
</feature>
<dbReference type="AlphaFoldDB" id="A0A2R6S7A7"/>
<dbReference type="Proteomes" id="UP000186601">
    <property type="component" value="Unassembled WGS sequence"/>
</dbReference>
<organism evidence="2 3">
    <name type="scientific">Hermanssonia centrifuga</name>
    <dbReference type="NCBI Taxonomy" id="98765"/>
    <lineage>
        <taxon>Eukaryota</taxon>
        <taxon>Fungi</taxon>
        <taxon>Dikarya</taxon>
        <taxon>Basidiomycota</taxon>
        <taxon>Agaricomycotina</taxon>
        <taxon>Agaricomycetes</taxon>
        <taxon>Polyporales</taxon>
        <taxon>Meruliaceae</taxon>
        <taxon>Hermanssonia</taxon>
    </lineage>
</organism>
<evidence type="ECO:0000313" key="3">
    <source>
        <dbReference type="Proteomes" id="UP000186601"/>
    </source>
</evidence>
<proteinExistence type="predicted"/>
<comment type="caution">
    <text evidence="2">The sequence shown here is derived from an EMBL/GenBank/DDBJ whole genome shotgun (WGS) entry which is preliminary data.</text>
</comment>
<accession>A0A2R6S7A7</accession>
<dbReference type="Gene3D" id="3.30.710.10">
    <property type="entry name" value="Potassium Channel Kv1.1, Chain A"/>
    <property type="match status" value="1"/>
</dbReference>
<feature type="compositionally biased region" description="Basic and acidic residues" evidence="1">
    <location>
        <begin position="134"/>
        <end position="143"/>
    </location>
</feature>
<evidence type="ECO:0000256" key="1">
    <source>
        <dbReference type="SAM" id="MobiDB-lite"/>
    </source>
</evidence>
<name>A0A2R6S7A7_9APHY</name>
<gene>
    <name evidence="2" type="ORF">PHLCEN_2v15</name>
</gene>